<evidence type="ECO:0000256" key="2">
    <source>
        <dbReference type="ARBA" id="ARBA00009639"/>
    </source>
</evidence>
<evidence type="ECO:0000259" key="8">
    <source>
        <dbReference type="Pfam" id="PF21289"/>
    </source>
</evidence>
<evidence type="ECO:0000256" key="1">
    <source>
        <dbReference type="ARBA" id="ARBA00004201"/>
    </source>
</evidence>
<dbReference type="EMBL" id="OU893343">
    <property type="protein sequence ID" value="CAG9784709.1"/>
    <property type="molecule type" value="Genomic_DNA"/>
</dbReference>
<organism evidence="9 10">
    <name type="scientific">Diatraea saccharalis</name>
    <name type="common">sugarcane borer</name>
    <dbReference type="NCBI Taxonomy" id="40085"/>
    <lineage>
        <taxon>Eukaryota</taxon>
        <taxon>Metazoa</taxon>
        <taxon>Ecdysozoa</taxon>
        <taxon>Arthropoda</taxon>
        <taxon>Hexapoda</taxon>
        <taxon>Insecta</taxon>
        <taxon>Pterygota</taxon>
        <taxon>Neoptera</taxon>
        <taxon>Endopterygota</taxon>
        <taxon>Lepidoptera</taxon>
        <taxon>Glossata</taxon>
        <taxon>Ditrysia</taxon>
        <taxon>Pyraloidea</taxon>
        <taxon>Crambidae</taxon>
        <taxon>Crambinae</taxon>
        <taxon>Diatraea</taxon>
    </lineage>
</organism>
<dbReference type="GO" id="GO:0000932">
    <property type="term" value="C:P-body"/>
    <property type="evidence" value="ECO:0007669"/>
    <property type="project" value="UniProtKB-SubCell"/>
</dbReference>
<keyword evidence="10" id="KW-1185">Reference proteome</keyword>
<dbReference type="Proteomes" id="UP001153714">
    <property type="component" value="Chromosome 12"/>
</dbReference>
<evidence type="ECO:0000256" key="4">
    <source>
        <dbReference type="ARBA" id="ARBA00022574"/>
    </source>
</evidence>
<comment type="subcellular location">
    <subcellularLocation>
        <location evidence="1">Cytoplasm</location>
        <location evidence="1">P-body</location>
    </subcellularLocation>
</comment>
<evidence type="ECO:0000313" key="9">
    <source>
        <dbReference type="EMBL" id="CAG9784709.1"/>
    </source>
</evidence>
<protein>
    <recommendedName>
        <fullName evidence="8">Enhancer of mRNA-decapping protein 4 C-terminal domain-containing protein</fullName>
    </recommendedName>
</protein>
<accession>A0A9N9QWL0</accession>
<gene>
    <name evidence="9" type="ORF">DIATSA_LOCUS2785</name>
</gene>
<keyword evidence="4" id="KW-0853">WD repeat</keyword>
<feature type="region of interest" description="Disordered" evidence="7">
    <location>
        <begin position="12"/>
        <end position="32"/>
    </location>
</feature>
<evidence type="ECO:0000256" key="3">
    <source>
        <dbReference type="ARBA" id="ARBA00022490"/>
    </source>
</evidence>
<reference evidence="9" key="2">
    <citation type="submission" date="2022-10" db="EMBL/GenBank/DDBJ databases">
        <authorList>
            <consortium name="ENA_rothamsted_submissions"/>
            <consortium name="culmorum"/>
            <person name="King R."/>
        </authorList>
    </citation>
    <scope>NUCLEOTIDE SEQUENCE</scope>
</reference>
<dbReference type="PANTHER" id="PTHR15598">
    <property type="entry name" value="ENHANCER OF MRNA-DECAPPING PROTEIN 4"/>
    <property type="match status" value="1"/>
</dbReference>
<dbReference type="FunFam" id="1.10.220.100:FF:000001">
    <property type="entry name" value="Enhancer of mRNA-decapping protein 4"/>
    <property type="match status" value="1"/>
</dbReference>
<dbReference type="GO" id="GO:0031087">
    <property type="term" value="P:deadenylation-independent decapping of nuclear-transcribed mRNA"/>
    <property type="evidence" value="ECO:0007669"/>
    <property type="project" value="InterPro"/>
</dbReference>
<dbReference type="InterPro" id="IPR045152">
    <property type="entry name" value="EDC4-like"/>
</dbReference>
<dbReference type="Gene3D" id="1.10.220.100">
    <property type="entry name" value="conserved c-terminal region of ge- 1"/>
    <property type="match status" value="1"/>
</dbReference>
<evidence type="ECO:0000256" key="7">
    <source>
        <dbReference type="SAM" id="MobiDB-lite"/>
    </source>
</evidence>
<sequence length="171" mass="18738">MAWWREQVARHLSRAHSPSTPHASHASHVSQHDRQMQVAQIQSLVSGGDVNGAFQVALSAADLALVVAACRAAEPPAVFGPPCRLKQHVLLSLVQQLAADMAHDTPLKHRYLEEAIMNLDTTNPVTREHLPVVVRELQKQVMSFLSAHPSHSLARQFKMLLMAADSLVKAA</sequence>
<dbReference type="AlphaFoldDB" id="A0A9N9QWL0"/>
<dbReference type="Gene3D" id="6.10.140.270">
    <property type="match status" value="1"/>
</dbReference>
<keyword evidence="5" id="KW-0677">Repeat</keyword>
<evidence type="ECO:0000256" key="6">
    <source>
        <dbReference type="ARBA" id="ARBA00023054"/>
    </source>
</evidence>
<keyword evidence="6" id="KW-0175">Coiled coil</keyword>
<comment type="similarity">
    <text evidence="2">Belongs to the WD repeat EDC4 family.</text>
</comment>
<keyword evidence="3" id="KW-0963">Cytoplasm</keyword>
<dbReference type="InterPro" id="IPR049404">
    <property type="entry name" value="EDC4_C"/>
</dbReference>
<dbReference type="OrthoDB" id="21128at2759"/>
<evidence type="ECO:0000256" key="5">
    <source>
        <dbReference type="ARBA" id="ARBA00022737"/>
    </source>
</evidence>
<dbReference type="Pfam" id="PF21289">
    <property type="entry name" value="EDC4_C"/>
    <property type="match status" value="1"/>
</dbReference>
<dbReference type="InterPro" id="IPR044938">
    <property type="entry name" value="EDC4_C_sf"/>
</dbReference>
<feature type="domain" description="Enhancer of mRNA-decapping protein 4 C-terminal" evidence="8">
    <location>
        <begin position="41"/>
        <end position="160"/>
    </location>
</feature>
<dbReference type="PANTHER" id="PTHR15598:SF5">
    <property type="entry name" value="ENHANCER OF MRNA-DECAPPING PROTEIN 4"/>
    <property type="match status" value="1"/>
</dbReference>
<feature type="compositionally biased region" description="Low complexity" evidence="7">
    <location>
        <begin position="15"/>
        <end position="28"/>
    </location>
</feature>
<name>A0A9N9QWL0_9NEOP</name>
<proteinExistence type="inferred from homology"/>
<reference evidence="9" key="1">
    <citation type="submission" date="2021-12" db="EMBL/GenBank/DDBJ databases">
        <authorList>
            <person name="King R."/>
        </authorList>
    </citation>
    <scope>NUCLEOTIDE SEQUENCE</scope>
</reference>
<evidence type="ECO:0000313" key="10">
    <source>
        <dbReference type="Proteomes" id="UP001153714"/>
    </source>
</evidence>